<evidence type="ECO:0000313" key="1">
    <source>
        <dbReference type="EMBL" id="GBM49999.1"/>
    </source>
</evidence>
<organism evidence="1 2">
    <name type="scientific">Araneus ventricosus</name>
    <name type="common">Orbweaver spider</name>
    <name type="synonym">Epeira ventricosa</name>
    <dbReference type="NCBI Taxonomy" id="182803"/>
    <lineage>
        <taxon>Eukaryota</taxon>
        <taxon>Metazoa</taxon>
        <taxon>Ecdysozoa</taxon>
        <taxon>Arthropoda</taxon>
        <taxon>Chelicerata</taxon>
        <taxon>Arachnida</taxon>
        <taxon>Araneae</taxon>
        <taxon>Araneomorphae</taxon>
        <taxon>Entelegynae</taxon>
        <taxon>Araneoidea</taxon>
        <taxon>Araneidae</taxon>
        <taxon>Araneus</taxon>
    </lineage>
</organism>
<gene>
    <name evidence="1" type="ORF">AVEN_210107_1</name>
</gene>
<proteinExistence type="predicted"/>
<dbReference type="AlphaFoldDB" id="A0A4Y2GBF4"/>
<sequence>MNLLLSHPRVPKTSFFWNDVCLPVSMLTRKRKDPGNWNLVWDIYIRIGYLDQILNPIGQQEEVQKCLLDSLQHTTNLNPKLPLLCKWTRKSRGEESLRDESCDCESHRDCSLE</sequence>
<dbReference type="EMBL" id="BGPR01001280">
    <property type="protein sequence ID" value="GBM49999.1"/>
    <property type="molecule type" value="Genomic_DNA"/>
</dbReference>
<evidence type="ECO:0000313" key="2">
    <source>
        <dbReference type="Proteomes" id="UP000499080"/>
    </source>
</evidence>
<accession>A0A4Y2GBF4</accession>
<name>A0A4Y2GBF4_ARAVE</name>
<comment type="caution">
    <text evidence="1">The sequence shown here is derived from an EMBL/GenBank/DDBJ whole genome shotgun (WGS) entry which is preliminary data.</text>
</comment>
<protein>
    <submittedName>
        <fullName evidence="1">Uncharacterized protein</fullName>
    </submittedName>
</protein>
<keyword evidence="2" id="KW-1185">Reference proteome</keyword>
<reference evidence="1 2" key="1">
    <citation type="journal article" date="2019" name="Sci. Rep.">
        <title>Orb-weaving spider Araneus ventricosus genome elucidates the spidroin gene catalogue.</title>
        <authorList>
            <person name="Kono N."/>
            <person name="Nakamura H."/>
            <person name="Ohtoshi R."/>
            <person name="Moran D.A.P."/>
            <person name="Shinohara A."/>
            <person name="Yoshida Y."/>
            <person name="Fujiwara M."/>
            <person name="Mori M."/>
            <person name="Tomita M."/>
            <person name="Arakawa K."/>
        </authorList>
    </citation>
    <scope>NUCLEOTIDE SEQUENCE [LARGE SCALE GENOMIC DNA]</scope>
</reference>
<dbReference type="Proteomes" id="UP000499080">
    <property type="component" value="Unassembled WGS sequence"/>
</dbReference>